<sequence length="131" mass="14871">MIGIGATKYLADHMPVYNQACDLVASLPEYDKEGRDVRCHEVVRALRLYLENDVRTQDGHYGIVEHSWFWLSSKPLIIRAGGLVPPILDVYSVGRVPMVQLVDTALTLPHNGYLFVPGEPREDIRWEVVLE</sequence>
<dbReference type="AlphaFoldDB" id="A0A0F8ZCU5"/>
<accession>A0A0F8ZCU5</accession>
<comment type="caution">
    <text evidence="1">The sequence shown here is derived from an EMBL/GenBank/DDBJ whole genome shotgun (WGS) entry which is preliminary data.</text>
</comment>
<dbReference type="EMBL" id="LAZR01048574">
    <property type="protein sequence ID" value="KKK91617.1"/>
    <property type="molecule type" value="Genomic_DNA"/>
</dbReference>
<feature type="non-terminal residue" evidence="1">
    <location>
        <position position="131"/>
    </location>
</feature>
<proteinExistence type="predicted"/>
<protein>
    <submittedName>
        <fullName evidence="1">Uncharacterized protein</fullName>
    </submittedName>
</protein>
<organism evidence="1">
    <name type="scientific">marine sediment metagenome</name>
    <dbReference type="NCBI Taxonomy" id="412755"/>
    <lineage>
        <taxon>unclassified sequences</taxon>
        <taxon>metagenomes</taxon>
        <taxon>ecological metagenomes</taxon>
    </lineage>
</organism>
<name>A0A0F8ZCU5_9ZZZZ</name>
<evidence type="ECO:0000313" key="1">
    <source>
        <dbReference type="EMBL" id="KKK91617.1"/>
    </source>
</evidence>
<reference evidence="1" key="1">
    <citation type="journal article" date="2015" name="Nature">
        <title>Complex archaea that bridge the gap between prokaryotes and eukaryotes.</title>
        <authorList>
            <person name="Spang A."/>
            <person name="Saw J.H."/>
            <person name="Jorgensen S.L."/>
            <person name="Zaremba-Niedzwiedzka K."/>
            <person name="Martijn J."/>
            <person name="Lind A.E."/>
            <person name="van Eijk R."/>
            <person name="Schleper C."/>
            <person name="Guy L."/>
            <person name="Ettema T.J."/>
        </authorList>
    </citation>
    <scope>NUCLEOTIDE SEQUENCE</scope>
</reference>
<gene>
    <name evidence="1" type="ORF">LCGC14_2711170</name>
</gene>